<gene>
    <name evidence="6" type="ORF">ADFLV_0095</name>
</gene>
<dbReference type="Gene3D" id="1.10.760.10">
    <property type="entry name" value="Cytochrome c-like domain"/>
    <property type="match status" value="1"/>
</dbReference>
<proteinExistence type="predicted"/>
<name>A0AAE7BDS5_9BACT</name>
<sequence length="164" mass="19487">MKTIVSLLVFLSAVFASDVPEEFDKLLYEKGEKVFEKKCMECHEKYMDIPLLMKNFIEENNKLLNLKAPTGNEISFRLKQQIGHRDDIEFQLHQTEEFMKDYLFNPDRAKTICLEGVIRHFKTMPSLKGKVSEEEIYQVNHYLYFLEGFNGINSFFHKEELEFK</sequence>
<dbReference type="GO" id="GO:0020037">
    <property type="term" value="F:heme binding"/>
    <property type="evidence" value="ECO:0007669"/>
    <property type="project" value="InterPro"/>
</dbReference>
<evidence type="ECO:0000313" key="7">
    <source>
        <dbReference type="Proteomes" id="UP000503313"/>
    </source>
</evidence>
<dbReference type="InterPro" id="IPR009056">
    <property type="entry name" value="Cyt_c-like_dom"/>
</dbReference>
<dbReference type="GO" id="GO:0009055">
    <property type="term" value="F:electron transfer activity"/>
    <property type="evidence" value="ECO:0007669"/>
    <property type="project" value="InterPro"/>
</dbReference>
<evidence type="ECO:0000256" key="1">
    <source>
        <dbReference type="ARBA" id="ARBA00022617"/>
    </source>
</evidence>
<organism evidence="6 7">
    <name type="scientific">Arcobacter defluvii</name>
    <dbReference type="NCBI Taxonomy" id="873191"/>
    <lineage>
        <taxon>Bacteria</taxon>
        <taxon>Pseudomonadati</taxon>
        <taxon>Campylobacterota</taxon>
        <taxon>Epsilonproteobacteria</taxon>
        <taxon>Campylobacterales</taxon>
        <taxon>Arcobacteraceae</taxon>
        <taxon>Arcobacter</taxon>
    </lineage>
</organism>
<keyword evidence="3 4" id="KW-0408">Iron</keyword>
<dbReference type="KEGG" id="adz:ADFLV_0095"/>
<keyword evidence="1 4" id="KW-0349">Heme</keyword>
<feature type="domain" description="Cytochrome c" evidence="5">
    <location>
        <begin position="26"/>
        <end position="147"/>
    </location>
</feature>
<evidence type="ECO:0000313" key="6">
    <source>
        <dbReference type="EMBL" id="QKF76167.1"/>
    </source>
</evidence>
<evidence type="ECO:0000259" key="5">
    <source>
        <dbReference type="PROSITE" id="PS51007"/>
    </source>
</evidence>
<dbReference type="PROSITE" id="PS51007">
    <property type="entry name" value="CYTC"/>
    <property type="match status" value="1"/>
</dbReference>
<dbReference type="AlphaFoldDB" id="A0AAE7BDS5"/>
<accession>A0AAE7BDS5</accession>
<dbReference type="RefSeq" id="WP_129011451.1">
    <property type="nucleotide sequence ID" value="NZ_CP053835.1"/>
</dbReference>
<protein>
    <recommendedName>
        <fullName evidence="5">Cytochrome c domain-containing protein</fullName>
    </recommendedName>
</protein>
<dbReference type="SUPFAM" id="SSF46626">
    <property type="entry name" value="Cytochrome c"/>
    <property type="match status" value="1"/>
</dbReference>
<evidence type="ECO:0000256" key="2">
    <source>
        <dbReference type="ARBA" id="ARBA00022723"/>
    </source>
</evidence>
<keyword evidence="2 4" id="KW-0479">Metal-binding</keyword>
<dbReference type="EMBL" id="CP053835">
    <property type="protein sequence ID" value="QKF76167.1"/>
    <property type="molecule type" value="Genomic_DNA"/>
</dbReference>
<dbReference type="Proteomes" id="UP000503313">
    <property type="component" value="Chromosome"/>
</dbReference>
<dbReference type="GO" id="GO:0046872">
    <property type="term" value="F:metal ion binding"/>
    <property type="evidence" value="ECO:0007669"/>
    <property type="project" value="UniProtKB-KW"/>
</dbReference>
<dbReference type="InterPro" id="IPR036909">
    <property type="entry name" value="Cyt_c-like_dom_sf"/>
</dbReference>
<reference evidence="6 7" key="1">
    <citation type="submission" date="2020-05" db="EMBL/GenBank/DDBJ databases">
        <title>Complete genome sequencing of Campylobacter and Arcobacter type strains.</title>
        <authorList>
            <person name="Miller W.G."/>
            <person name="Yee E."/>
        </authorList>
    </citation>
    <scope>NUCLEOTIDE SEQUENCE [LARGE SCALE GENOMIC DNA]</scope>
    <source>
        <strain evidence="6 7">LMG 25694</strain>
    </source>
</reference>
<evidence type="ECO:0000256" key="4">
    <source>
        <dbReference type="PROSITE-ProRule" id="PRU00433"/>
    </source>
</evidence>
<evidence type="ECO:0000256" key="3">
    <source>
        <dbReference type="ARBA" id="ARBA00023004"/>
    </source>
</evidence>
<keyword evidence="7" id="KW-1185">Reference proteome</keyword>